<dbReference type="Gene3D" id="3.30.1540.20">
    <property type="entry name" value="MutL, C-terminal domain, dimerisation subdomain"/>
    <property type="match status" value="1"/>
</dbReference>
<comment type="function">
    <text evidence="4">This protein is involved in the repair of mismatches in DNA. It is required for dam-dependent methyl-directed DNA mismatch repair. May act as a 'molecular matchmaker', a protein that promotes the formation of a stable complex between two or more DNA-binding proteins in an ATP-dependent manner without itself being part of a final effector complex.</text>
</comment>
<reference evidence="9" key="1">
    <citation type="submission" date="2017-09" db="EMBL/GenBank/DDBJ databases">
        <title>Metaegenomics of thermophilic ammonia-oxidizing enrichment culture.</title>
        <authorList>
            <person name="Kato S."/>
            <person name="Suzuki K."/>
        </authorList>
    </citation>
    <scope>NUCLEOTIDE SEQUENCE [LARGE SCALE GENOMIC DNA]</scope>
</reference>
<gene>
    <name evidence="4 8" type="primary">mutL</name>
    <name evidence="8" type="ORF">HRbin17_00062</name>
</gene>
<dbReference type="CDD" id="cd16926">
    <property type="entry name" value="HATPase_MutL-MLH-PMS-like"/>
    <property type="match status" value="1"/>
</dbReference>
<dbReference type="SMART" id="SM00853">
    <property type="entry name" value="MutL_C"/>
    <property type="match status" value="1"/>
</dbReference>
<dbReference type="InterPro" id="IPR036890">
    <property type="entry name" value="HATPase_C_sf"/>
</dbReference>
<dbReference type="GO" id="GO:0030983">
    <property type="term" value="F:mismatched DNA binding"/>
    <property type="evidence" value="ECO:0007669"/>
    <property type="project" value="InterPro"/>
</dbReference>
<dbReference type="InterPro" id="IPR002099">
    <property type="entry name" value="MutL/Mlh/PMS"/>
</dbReference>
<dbReference type="GO" id="GO:0032300">
    <property type="term" value="C:mismatch repair complex"/>
    <property type="evidence" value="ECO:0007669"/>
    <property type="project" value="InterPro"/>
</dbReference>
<dbReference type="InterPro" id="IPR013507">
    <property type="entry name" value="DNA_mismatch_S5_2-like"/>
</dbReference>
<proteinExistence type="inferred from homology"/>
<dbReference type="InterPro" id="IPR020667">
    <property type="entry name" value="DNA_mismatch_repair_MutL"/>
</dbReference>
<dbReference type="Pfam" id="PF08676">
    <property type="entry name" value="MutL_C"/>
    <property type="match status" value="1"/>
</dbReference>
<dbReference type="InterPro" id="IPR038973">
    <property type="entry name" value="MutL/Mlh/Pms-like"/>
</dbReference>
<dbReference type="FunFam" id="3.30.565.10:FF:000003">
    <property type="entry name" value="DNA mismatch repair endonuclease MutL"/>
    <property type="match status" value="1"/>
</dbReference>
<evidence type="ECO:0000256" key="2">
    <source>
        <dbReference type="ARBA" id="ARBA00022763"/>
    </source>
</evidence>
<organism evidence="8 9">
    <name type="scientific">Candidatus Fervidibacter japonicus</name>
    <dbReference type="NCBI Taxonomy" id="2035412"/>
    <lineage>
        <taxon>Bacteria</taxon>
        <taxon>Candidatus Fervidibacterota</taxon>
        <taxon>Candidatus Fervidibacter</taxon>
    </lineage>
</organism>
<dbReference type="InterPro" id="IPR020568">
    <property type="entry name" value="Ribosomal_Su5_D2-typ_SF"/>
</dbReference>
<feature type="domain" description="DNA mismatch repair protein S5" evidence="7">
    <location>
        <begin position="209"/>
        <end position="327"/>
    </location>
</feature>
<dbReference type="InterPro" id="IPR042121">
    <property type="entry name" value="MutL_C_regsub"/>
</dbReference>
<dbReference type="Pfam" id="PF01119">
    <property type="entry name" value="DNA_mis_repair"/>
    <property type="match status" value="1"/>
</dbReference>
<protein>
    <recommendedName>
        <fullName evidence="4">DNA mismatch repair protein MutL</fullName>
    </recommendedName>
</protein>
<dbReference type="Gene3D" id="3.30.565.10">
    <property type="entry name" value="Histidine kinase-like ATPase, C-terminal domain"/>
    <property type="match status" value="1"/>
</dbReference>
<dbReference type="SUPFAM" id="SSF118116">
    <property type="entry name" value="DNA mismatch repair protein MutL"/>
    <property type="match status" value="1"/>
</dbReference>
<dbReference type="Gene3D" id="3.30.1370.100">
    <property type="entry name" value="MutL, C-terminal domain, regulatory subdomain"/>
    <property type="match status" value="1"/>
</dbReference>
<dbReference type="InterPro" id="IPR014762">
    <property type="entry name" value="DNA_mismatch_repair_CS"/>
</dbReference>
<evidence type="ECO:0000256" key="1">
    <source>
        <dbReference type="ARBA" id="ARBA00006082"/>
    </source>
</evidence>
<dbReference type="PANTHER" id="PTHR10073:SF12">
    <property type="entry name" value="DNA MISMATCH REPAIR PROTEIN MLH1"/>
    <property type="match status" value="1"/>
</dbReference>
<keyword evidence="2 4" id="KW-0227">DNA damage</keyword>
<dbReference type="InterPro" id="IPR037198">
    <property type="entry name" value="MutL_C_sf"/>
</dbReference>
<evidence type="ECO:0000256" key="5">
    <source>
        <dbReference type="SAM" id="MobiDB-lite"/>
    </source>
</evidence>
<dbReference type="NCBIfam" id="TIGR00585">
    <property type="entry name" value="mutl"/>
    <property type="match status" value="1"/>
</dbReference>
<dbReference type="PANTHER" id="PTHR10073">
    <property type="entry name" value="DNA MISMATCH REPAIR PROTEIN MLH, PMS, MUTL"/>
    <property type="match status" value="1"/>
</dbReference>
<dbReference type="InterPro" id="IPR014790">
    <property type="entry name" value="MutL_C"/>
</dbReference>
<dbReference type="EMBL" id="BEHT01000001">
    <property type="protein sequence ID" value="GBC97575.1"/>
    <property type="molecule type" value="Genomic_DNA"/>
</dbReference>
<evidence type="ECO:0000259" key="7">
    <source>
        <dbReference type="SMART" id="SM01340"/>
    </source>
</evidence>
<evidence type="ECO:0000256" key="4">
    <source>
        <dbReference type="HAMAP-Rule" id="MF_00149"/>
    </source>
</evidence>
<evidence type="ECO:0000256" key="3">
    <source>
        <dbReference type="ARBA" id="ARBA00023204"/>
    </source>
</evidence>
<feature type="compositionally biased region" description="Low complexity" evidence="5">
    <location>
        <begin position="393"/>
        <end position="407"/>
    </location>
</feature>
<feature type="domain" description="MutL C-terminal dimerisation" evidence="6">
    <location>
        <begin position="449"/>
        <end position="592"/>
    </location>
</feature>
<dbReference type="SUPFAM" id="SSF54211">
    <property type="entry name" value="Ribosomal protein S5 domain 2-like"/>
    <property type="match status" value="1"/>
</dbReference>
<dbReference type="AlphaFoldDB" id="A0A2H5X8S4"/>
<dbReference type="GO" id="GO:0005524">
    <property type="term" value="F:ATP binding"/>
    <property type="evidence" value="ECO:0007669"/>
    <property type="project" value="InterPro"/>
</dbReference>
<dbReference type="Pfam" id="PF13589">
    <property type="entry name" value="HATPase_c_3"/>
    <property type="match status" value="1"/>
</dbReference>
<keyword evidence="3 4" id="KW-0234">DNA repair</keyword>
<dbReference type="SMART" id="SM01340">
    <property type="entry name" value="DNA_mis_repair"/>
    <property type="match status" value="1"/>
</dbReference>
<feature type="region of interest" description="Disordered" evidence="5">
    <location>
        <begin position="383"/>
        <end position="407"/>
    </location>
</feature>
<comment type="caution">
    <text evidence="8">The sequence shown here is derived from an EMBL/GenBank/DDBJ whole genome shotgun (WGS) entry which is preliminary data.</text>
</comment>
<dbReference type="InterPro" id="IPR042120">
    <property type="entry name" value="MutL_C_dimsub"/>
</dbReference>
<evidence type="ECO:0000313" key="9">
    <source>
        <dbReference type="Proteomes" id="UP000236173"/>
    </source>
</evidence>
<dbReference type="GO" id="GO:0006298">
    <property type="term" value="P:mismatch repair"/>
    <property type="evidence" value="ECO:0007669"/>
    <property type="project" value="UniProtKB-UniRule"/>
</dbReference>
<evidence type="ECO:0000313" key="8">
    <source>
        <dbReference type="EMBL" id="GBC97575.1"/>
    </source>
</evidence>
<sequence length="634" mass="68536">MGRIVQLPPDVASQIAAGEVVERPASVVKELVENAIDAGATRIAIRVEDGGKKLVRVSDDGCGMDSEDAVLAFQRHATSKIRDADDLWRITTMGFRGEALPSIAAVARVELLTRPPTAERGTRVVMEGGILQRVEPAGCPAGTTVTVTALFFNTPARLKFLKGASTEFAHIAEVVSRYILAFPDIAFTLEHNEREVMRHVPTGDPKGALAEVVGRELAGQLVPVAYHEPPYTVHGFVSPPTVSKPTRSHQWFFVNRRFVRSKTLTAAVSHAYHGFLPEGRQPIAILFVDLPPELVDVNVHPAKIEVRFRKEAEVQSVLVRAVREALVAGQIVPAVPLTQVALSVSSSETVLRPPSSPPATASQRDLTDFRTLLRVRFGRAAVPEEPVSPPPSSSVEPAASSAGSPPEVAAAPVASATVAVPPSPATPLAAQRLASREAALLPRPGALTPLKQLAVTYILAENEQGDLFIVSQHRAHERILFERLLEQAETDEVARQGLVVPFTLSLGQAQAAFVESHLAVLRRAGFEVEPFGRNTYLVRTVPAAIAQRDYERLLHDLVDELMAGHFAGAGELFRDLLATLACKAAIKAGDVLSHEEMQRLLDELLALDNPALCPHGQPILIALTKAELDRRFER</sequence>
<dbReference type="GO" id="GO:0140664">
    <property type="term" value="F:ATP-dependent DNA damage sensor activity"/>
    <property type="evidence" value="ECO:0007669"/>
    <property type="project" value="InterPro"/>
</dbReference>
<dbReference type="GO" id="GO:0016887">
    <property type="term" value="F:ATP hydrolysis activity"/>
    <property type="evidence" value="ECO:0007669"/>
    <property type="project" value="InterPro"/>
</dbReference>
<dbReference type="Gene3D" id="3.30.230.10">
    <property type="match status" value="1"/>
</dbReference>
<dbReference type="HAMAP" id="MF_00149">
    <property type="entry name" value="DNA_mis_repair"/>
    <property type="match status" value="1"/>
</dbReference>
<dbReference type="Proteomes" id="UP000236173">
    <property type="component" value="Unassembled WGS sequence"/>
</dbReference>
<dbReference type="SUPFAM" id="SSF55874">
    <property type="entry name" value="ATPase domain of HSP90 chaperone/DNA topoisomerase II/histidine kinase"/>
    <property type="match status" value="1"/>
</dbReference>
<accession>A0A2H5X8S4</accession>
<evidence type="ECO:0000259" key="6">
    <source>
        <dbReference type="SMART" id="SM00853"/>
    </source>
</evidence>
<dbReference type="InterPro" id="IPR014721">
    <property type="entry name" value="Ribsml_uS5_D2-typ_fold_subgr"/>
</dbReference>
<dbReference type="CDD" id="cd00782">
    <property type="entry name" value="MutL_Trans"/>
    <property type="match status" value="1"/>
</dbReference>
<comment type="similarity">
    <text evidence="1 4">Belongs to the DNA mismatch repair MutL/HexB family.</text>
</comment>
<name>A0A2H5X8S4_9BACT</name>
<dbReference type="PROSITE" id="PS00058">
    <property type="entry name" value="DNA_MISMATCH_REPAIR_1"/>
    <property type="match status" value="1"/>
</dbReference>